<keyword evidence="3" id="KW-0663">Pyridoxal phosphate</keyword>
<organism evidence="5 6">
    <name type="scientific">Bowmanella dokdonensis</name>
    <dbReference type="NCBI Taxonomy" id="751969"/>
    <lineage>
        <taxon>Bacteria</taxon>
        <taxon>Pseudomonadati</taxon>
        <taxon>Pseudomonadota</taxon>
        <taxon>Gammaproteobacteria</taxon>
        <taxon>Alteromonadales</taxon>
        <taxon>Alteromonadaceae</taxon>
        <taxon>Bowmanella</taxon>
    </lineage>
</organism>
<dbReference type="InterPro" id="IPR015424">
    <property type="entry name" value="PyrdxlP-dep_Trfase"/>
</dbReference>
<dbReference type="EMBL" id="JAFKCV010000014">
    <property type="protein sequence ID" value="MBN7827133.1"/>
    <property type="molecule type" value="Genomic_DNA"/>
</dbReference>
<evidence type="ECO:0000256" key="1">
    <source>
        <dbReference type="ARBA" id="ARBA00001933"/>
    </source>
</evidence>
<keyword evidence="5" id="KW-0032">Aminotransferase</keyword>
<dbReference type="Pfam" id="PF01636">
    <property type="entry name" value="APH"/>
    <property type="match status" value="1"/>
</dbReference>
<dbReference type="CDD" id="cd00610">
    <property type="entry name" value="OAT_like"/>
    <property type="match status" value="1"/>
</dbReference>
<dbReference type="GO" id="GO:0008483">
    <property type="term" value="F:transaminase activity"/>
    <property type="evidence" value="ECO:0007669"/>
    <property type="project" value="UniProtKB-KW"/>
</dbReference>
<dbReference type="InterPro" id="IPR005814">
    <property type="entry name" value="Aminotrans_3"/>
</dbReference>
<dbReference type="InterPro" id="IPR002575">
    <property type="entry name" value="Aminoglycoside_PTrfase"/>
</dbReference>
<keyword evidence="5" id="KW-0808">Transferase</keyword>
<comment type="cofactor">
    <cofactor evidence="1">
        <name>pyridoxal 5'-phosphate</name>
        <dbReference type="ChEBI" id="CHEBI:597326"/>
    </cofactor>
</comment>
<dbReference type="InterPro" id="IPR049704">
    <property type="entry name" value="Aminotrans_3_PPA_site"/>
</dbReference>
<dbReference type="AlphaFoldDB" id="A0A939DQK3"/>
<dbReference type="InterPro" id="IPR015421">
    <property type="entry name" value="PyrdxlP-dep_Trfase_major"/>
</dbReference>
<accession>A0A939DQK3</accession>
<dbReference type="InterPro" id="IPR015422">
    <property type="entry name" value="PyrdxlP-dep_Trfase_small"/>
</dbReference>
<evidence type="ECO:0000256" key="2">
    <source>
        <dbReference type="ARBA" id="ARBA00008954"/>
    </source>
</evidence>
<comment type="caution">
    <text evidence="5">The sequence shown here is derived from an EMBL/GenBank/DDBJ whole genome shotgun (WGS) entry which is preliminary data.</text>
</comment>
<name>A0A939DQK3_9ALTE</name>
<dbReference type="PANTHER" id="PTHR45688:SF13">
    <property type="entry name" value="ALANINE--GLYOXYLATE AMINOTRANSFERASE 2-LIKE"/>
    <property type="match status" value="1"/>
</dbReference>
<dbReference type="PANTHER" id="PTHR45688">
    <property type="match status" value="1"/>
</dbReference>
<evidence type="ECO:0000259" key="4">
    <source>
        <dbReference type="Pfam" id="PF01636"/>
    </source>
</evidence>
<sequence length="774" mass="84563">MMTARLLDADIALYVAEHYQLEGELTRLPGYCDLNLLMKTAGGQQYIVKVAGDGDAPVYLDLQSQAMNHLAGCGLSVPQVLSDTQGRTLGEIADSAGALFPIRVLNYLPGQFYADLPEGQAFPELWQHLGAFMGLLDKGLSDFRHPGLNRYLDWDLAFGLEVCRDKLDALEGDRRKLVEGFLLQYQTQVKPFLSKLPAGPIHNDANDYNLLVDDLTNPTRISGLIDFGDMCFSQLVNELAIACAYAVLDQPDPVAVIRAVTKGYQSQRPLNEDELKALPYLICLRFCVSVCNSAHAIRQTPDNEYLLISASPVWQALAQFKLLDLAVIGQILTGECLGVNHSGRSKAALMASRQSHFSPTLSLSYNEPLKIVRGLGAYLFDEQGRDYLDMVNNVCHVGHCHPKVVAAAQQQMATLNTNTRYLHDNLVSYGERLLGYFPDKLAVCFLVNSGSEANELAFRLARCASKSRELLVVDGAYHGNTNACVDASPYKFDGPGGEGAAAHIHKVMLPDPYRGPYAGYGPKTGSQYAADIKRVLADLSWQDKKPGAYICESVQGVAGQIVMPQGYLTSVYEQVRAAGGVCIADEVQIGFGRVGEAMWGFETQGVVPDIVTLGKPIGNGHPMAAVITTRKVADAFVTGMEYFNTFGGNPVSCAIGQAVLEVIEEQQLQAHARRTGDYLQSKLKEMAHEFELIGDVRGLGLFIGVELVTDSHRKTPATAQTKLLIEHFKTQRILLSSEGPFNNILKIKPPMVFGQPEADRFLDTLRSGLRGLGQ</sequence>
<comment type="similarity">
    <text evidence="2">Belongs to the class-III pyridoxal-phosphate-dependent aminotransferase family.</text>
</comment>
<dbReference type="SUPFAM" id="SSF53383">
    <property type="entry name" value="PLP-dependent transferases"/>
    <property type="match status" value="1"/>
</dbReference>
<dbReference type="Gene3D" id="3.90.1150.10">
    <property type="entry name" value="Aspartate Aminotransferase, domain 1"/>
    <property type="match status" value="1"/>
</dbReference>
<evidence type="ECO:0000256" key="3">
    <source>
        <dbReference type="ARBA" id="ARBA00022898"/>
    </source>
</evidence>
<evidence type="ECO:0000313" key="6">
    <source>
        <dbReference type="Proteomes" id="UP000664654"/>
    </source>
</evidence>
<dbReference type="Proteomes" id="UP000664654">
    <property type="component" value="Unassembled WGS sequence"/>
</dbReference>
<keyword evidence="6" id="KW-1185">Reference proteome</keyword>
<feature type="domain" description="Aminoglycoside phosphotransferase" evidence="4">
    <location>
        <begin position="34"/>
        <end position="265"/>
    </location>
</feature>
<dbReference type="SUPFAM" id="SSF56112">
    <property type="entry name" value="Protein kinase-like (PK-like)"/>
    <property type="match status" value="1"/>
</dbReference>
<dbReference type="Gene3D" id="3.90.1200.10">
    <property type="match status" value="1"/>
</dbReference>
<gene>
    <name evidence="5" type="ORF">J0A66_18020</name>
</gene>
<evidence type="ECO:0000313" key="5">
    <source>
        <dbReference type="EMBL" id="MBN7827133.1"/>
    </source>
</evidence>
<dbReference type="PROSITE" id="PS00600">
    <property type="entry name" value="AA_TRANSFER_CLASS_3"/>
    <property type="match status" value="1"/>
</dbReference>
<protein>
    <submittedName>
        <fullName evidence="5">Aminotransferase class III-fold pyridoxal phosphate-dependent enzyme</fullName>
    </submittedName>
</protein>
<proteinExistence type="inferred from homology"/>
<dbReference type="InterPro" id="IPR011009">
    <property type="entry name" value="Kinase-like_dom_sf"/>
</dbReference>
<dbReference type="GO" id="GO:0030170">
    <property type="term" value="F:pyridoxal phosphate binding"/>
    <property type="evidence" value="ECO:0007669"/>
    <property type="project" value="InterPro"/>
</dbReference>
<dbReference type="Pfam" id="PF00202">
    <property type="entry name" value="Aminotran_3"/>
    <property type="match status" value="1"/>
</dbReference>
<reference evidence="5" key="1">
    <citation type="submission" date="2021-03" db="EMBL/GenBank/DDBJ databases">
        <title>novel species isolated from a fishpond in China.</title>
        <authorList>
            <person name="Lu H."/>
            <person name="Cai Z."/>
        </authorList>
    </citation>
    <scope>NUCLEOTIDE SEQUENCE</scope>
    <source>
        <strain evidence="5">JCM 30855</strain>
    </source>
</reference>
<dbReference type="Gene3D" id="3.40.640.10">
    <property type="entry name" value="Type I PLP-dependent aspartate aminotransferase-like (Major domain)"/>
    <property type="match status" value="1"/>
</dbReference>